<evidence type="ECO:0000256" key="5">
    <source>
        <dbReference type="SAM" id="SignalP"/>
    </source>
</evidence>
<dbReference type="InterPro" id="IPR018313">
    <property type="entry name" value="SBP_3_CS"/>
</dbReference>
<proteinExistence type="inferred from homology"/>
<dbReference type="SMART" id="SM00062">
    <property type="entry name" value="PBPb"/>
    <property type="match status" value="1"/>
</dbReference>
<dbReference type="PANTHER" id="PTHR35936">
    <property type="entry name" value="MEMBRANE-BOUND LYTIC MUREIN TRANSGLYCOSYLASE F"/>
    <property type="match status" value="1"/>
</dbReference>
<dbReference type="STRING" id="83771.SAMN02910357_01843"/>
<dbReference type="PANTHER" id="PTHR35936:SF17">
    <property type="entry name" value="ARGININE-BINDING EXTRACELLULAR PROTEIN ARTP"/>
    <property type="match status" value="1"/>
</dbReference>
<organism evidence="7 8">
    <name type="scientific">Succinivibrio dextrinosolvens DSM 3072</name>
    <dbReference type="NCBI Taxonomy" id="1123324"/>
    <lineage>
        <taxon>Bacteria</taxon>
        <taxon>Pseudomonadati</taxon>
        <taxon>Pseudomonadota</taxon>
        <taxon>Gammaproteobacteria</taxon>
        <taxon>Aeromonadales</taxon>
        <taxon>Succinivibrionaceae</taxon>
        <taxon>Succinivibrio</taxon>
    </lineage>
</organism>
<feature type="chain" id="PRO_5012956238" evidence="5">
    <location>
        <begin position="22"/>
        <end position="247"/>
    </location>
</feature>
<keyword evidence="8" id="KW-1185">Reference proteome</keyword>
<reference evidence="8" key="1">
    <citation type="submission" date="2017-02" db="EMBL/GenBank/DDBJ databases">
        <authorList>
            <person name="Varghese N."/>
            <person name="Submissions S."/>
        </authorList>
    </citation>
    <scope>NUCLEOTIDE SEQUENCE [LARGE SCALE GENOMIC DNA]</scope>
    <source>
        <strain evidence="8">DSM 3072</strain>
    </source>
</reference>
<evidence type="ECO:0000313" key="7">
    <source>
        <dbReference type="EMBL" id="SKA68869.1"/>
    </source>
</evidence>
<dbReference type="Gene3D" id="3.40.190.10">
    <property type="entry name" value="Periplasmic binding protein-like II"/>
    <property type="match status" value="2"/>
</dbReference>
<dbReference type="Pfam" id="PF00497">
    <property type="entry name" value="SBP_bac_3"/>
    <property type="match status" value="1"/>
</dbReference>
<comment type="similarity">
    <text evidence="2 4">Belongs to the bacterial solute-binding protein 3 family.</text>
</comment>
<dbReference type="SUPFAM" id="SSF53850">
    <property type="entry name" value="Periplasmic binding protein-like II"/>
    <property type="match status" value="1"/>
</dbReference>
<dbReference type="InterPro" id="IPR001638">
    <property type="entry name" value="Solute-binding_3/MltF_N"/>
</dbReference>
<dbReference type="RefSeq" id="WP_078929425.1">
    <property type="nucleotide sequence ID" value="NZ_FUXX01000051.1"/>
</dbReference>
<protein>
    <submittedName>
        <fullName evidence="7">Polar amino acid transport system substrate-binding protein</fullName>
    </submittedName>
</protein>
<evidence type="ECO:0000256" key="1">
    <source>
        <dbReference type="ARBA" id="ARBA00004196"/>
    </source>
</evidence>
<evidence type="ECO:0000259" key="6">
    <source>
        <dbReference type="SMART" id="SM00062"/>
    </source>
</evidence>
<evidence type="ECO:0000256" key="2">
    <source>
        <dbReference type="ARBA" id="ARBA00010333"/>
    </source>
</evidence>
<keyword evidence="3 5" id="KW-0732">Signal</keyword>
<evidence type="ECO:0000256" key="4">
    <source>
        <dbReference type="RuleBase" id="RU003744"/>
    </source>
</evidence>
<name>A0A1T4VVD2_9GAMM</name>
<dbReference type="AlphaFoldDB" id="A0A1T4VVD2"/>
<feature type="domain" description="Solute-binding protein family 3/N-terminal" evidence="6">
    <location>
        <begin position="25"/>
        <end position="247"/>
    </location>
</feature>
<dbReference type="PROSITE" id="PS01039">
    <property type="entry name" value="SBP_BACTERIAL_3"/>
    <property type="match status" value="1"/>
</dbReference>
<sequence>MNKIRSFALALAMAFSFNAFADGDELVVGIEASSEPFVIIDPKTHDYVGYDIDLIKAVAKEAGYKSIKFHDMPFDAMFADVLVEQVDCAISMITITEERALIWDFIGPYFNTGLDIMLNKKYQKEFKREADLHDVTICAKTSSTCEAYALGMSDIQVLSLDSERKLFEAAKEGKCDGVITNEPILQYYLKVSPDRDKFYRLGRKLTFAQFGIMTSKNRPDISERLSQALEKVMKTPYFNEIYRKWFE</sequence>
<dbReference type="GO" id="GO:0030313">
    <property type="term" value="C:cell envelope"/>
    <property type="evidence" value="ECO:0007669"/>
    <property type="project" value="UniProtKB-SubCell"/>
</dbReference>
<dbReference type="Proteomes" id="UP000242432">
    <property type="component" value="Unassembled WGS sequence"/>
</dbReference>
<comment type="subcellular location">
    <subcellularLocation>
        <location evidence="1">Cell envelope</location>
    </subcellularLocation>
</comment>
<accession>A0A1T4VVD2</accession>
<feature type="signal peptide" evidence="5">
    <location>
        <begin position="1"/>
        <end position="21"/>
    </location>
</feature>
<evidence type="ECO:0000256" key="3">
    <source>
        <dbReference type="ARBA" id="ARBA00022729"/>
    </source>
</evidence>
<dbReference type="EMBL" id="FUXX01000051">
    <property type="protein sequence ID" value="SKA68869.1"/>
    <property type="molecule type" value="Genomic_DNA"/>
</dbReference>
<gene>
    <name evidence="7" type="ORF">SAMN02745213_02109</name>
</gene>
<evidence type="ECO:0000313" key="8">
    <source>
        <dbReference type="Proteomes" id="UP000242432"/>
    </source>
</evidence>